<keyword evidence="2" id="KW-1185">Reference proteome</keyword>
<reference evidence="1 2" key="1">
    <citation type="submission" date="2019-08" db="EMBL/GenBank/DDBJ databases">
        <title>In-depth cultivation of the pig gut microbiome towards novel bacterial diversity and tailored functional studies.</title>
        <authorList>
            <person name="Wylensek D."/>
            <person name="Hitch T.C.A."/>
            <person name="Clavel T."/>
        </authorList>
    </citation>
    <scope>NUCLEOTIDE SEQUENCE [LARGE SCALE GENOMIC DNA]</scope>
    <source>
        <strain evidence="1 2">WCA-380-WT-3A</strain>
    </source>
</reference>
<gene>
    <name evidence="1" type="ORF">FYJ43_01580</name>
</gene>
<dbReference type="Proteomes" id="UP000466104">
    <property type="component" value="Unassembled WGS sequence"/>
</dbReference>
<sequence>MLTPVLCSPHLRVVIRDVIVGDATWGCRLWVRNPDCHSRAQSPAVSLERSASVTPVRRHS</sequence>
<evidence type="ECO:0000313" key="1">
    <source>
        <dbReference type="EMBL" id="MSS44770.1"/>
    </source>
</evidence>
<organism evidence="1 2">
    <name type="scientific">Cutibacterium porci</name>
    <dbReference type="NCBI Taxonomy" id="2605781"/>
    <lineage>
        <taxon>Bacteria</taxon>
        <taxon>Bacillati</taxon>
        <taxon>Actinomycetota</taxon>
        <taxon>Actinomycetes</taxon>
        <taxon>Propionibacteriales</taxon>
        <taxon>Propionibacteriaceae</taxon>
        <taxon>Cutibacterium</taxon>
    </lineage>
</organism>
<evidence type="ECO:0000313" key="2">
    <source>
        <dbReference type="Proteomes" id="UP000466104"/>
    </source>
</evidence>
<name>A0A7K0J4A3_9ACTN</name>
<accession>A0A7K0J4A3</accession>
<proteinExistence type="predicted"/>
<comment type="caution">
    <text evidence="1">The sequence shown here is derived from an EMBL/GenBank/DDBJ whole genome shotgun (WGS) entry which is preliminary data.</text>
</comment>
<protein>
    <submittedName>
        <fullName evidence="1">Uncharacterized protein</fullName>
    </submittedName>
</protein>
<dbReference type="AlphaFoldDB" id="A0A7K0J4A3"/>
<dbReference type="EMBL" id="VUMG01000001">
    <property type="protein sequence ID" value="MSS44770.1"/>
    <property type="molecule type" value="Genomic_DNA"/>
</dbReference>